<feature type="non-terminal residue" evidence="2">
    <location>
        <position position="35"/>
    </location>
</feature>
<dbReference type="SUPFAM" id="SSF51905">
    <property type="entry name" value="FAD/NAD(P)-binding domain"/>
    <property type="match status" value="1"/>
</dbReference>
<dbReference type="EMBL" id="NEXE01000086">
    <property type="protein sequence ID" value="PSN89794.1"/>
    <property type="molecule type" value="Genomic_DNA"/>
</dbReference>
<name>A0A2R6ATU7_9ARCH</name>
<accession>A0A2R6ATU7</accession>
<comment type="caution">
    <text evidence="2">The sequence shown here is derived from an EMBL/GenBank/DDBJ whole genome shotgun (WGS) entry which is preliminary data.</text>
</comment>
<dbReference type="InterPro" id="IPR036188">
    <property type="entry name" value="FAD/NAD-bd_sf"/>
</dbReference>
<protein>
    <submittedName>
        <fullName evidence="2">Oxidoreductase</fullName>
    </submittedName>
</protein>
<reference evidence="2 3" key="1">
    <citation type="submission" date="2017-04" db="EMBL/GenBank/DDBJ databases">
        <title>Novel microbial lineages endemic to geothermal iron-oxide mats fill important gaps in the evolutionary history of Archaea.</title>
        <authorList>
            <person name="Jay Z.J."/>
            <person name="Beam J.P."/>
            <person name="Dlakic M."/>
            <person name="Rusch D.B."/>
            <person name="Kozubal M.A."/>
            <person name="Inskeep W.P."/>
        </authorList>
    </citation>
    <scope>NUCLEOTIDE SEQUENCE [LARGE SCALE GENOMIC DNA]</scope>
    <source>
        <strain evidence="2">OSP_D</strain>
    </source>
</reference>
<gene>
    <name evidence="2" type="ORF">B9Q03_08105</name>
</gene>
<dbReference type="AlphaFoldDB" id="A0A2R6ATU7"/>
<proteinExistence type="predicted"/>
<feature type="domain" description="FAD-binding" evidence="1">
    <location>
        <begin position="6"/>
        <end position="35"/>
    </location>
</feature>
<dbReference type="Gene3D" id="3.50.50.60">
    <property type="entry name" value="FAD/NAD(P)-binding domain"/>
    <property type="match status" value="1"/>
</dbReference>
<dbReference type="Proteomes" id="UP000240322">
    <property type="component" value="Unassembled WGS sequence"/>
</dbReference>
<dbReference type="GO" id="GO:0071949">
    <property type="term" value="F:FAD binding"/>
    <property type="evidence" value="ECO:0007669"/>
    <property type="project" value="InterPro"/>
</dbReference>
<evidence type="ECO:0000259" key="1">
    <source>
        <dbReference type="Pfam" id="PF01494"/>
    </source>
</evidence>
<organism evidence="2 3">
    <name type="scientific">Candidatus Marsarchaeota G2 archaeon OSP_D</name>
    <dbReference type="NCBI Taxonomy" id="1978157"/>
    <lineage>
        <taxon>Archaea</taxon>
        <taxon>Candidatus Marsarchaeota</taxon>
        <taxon>Candidatus Marsarchaeota group 2</taxon>
    </lineage>
</organism>
<sequence length="35" mass="3450">MGSDRFDVVVVGAGPAGSAAALTMARQGVDVCVIE</sequence>
<evidence type="ECO:0000313" key="3">
    <source>
        <dbReference type="Proteomes" id="UP000240322"/>
    </source>
</evidence>
<evidence type="ECO:0000313" key="2">
    <source>
        <dbReference type="EMBL" id="PSN89794.1"/>
    </source>
</evidence>
<dbReference type="Pfam" id="PF01494">
    <property type="entry name" value="FAD_binding_3"/>
    <property type="match status" value="1"/>
</dbReference>
<dbReference type="InterPro" id="IPR002938">
    <property type="entry name" value="FAD-bd"/>
</dbReference>